<sequence>MSVVELETLRRVALDYCTLGAFKHSQAGAGNLLSALEWGRYYYGASATTGLLPTSTLINMTFSRPYSNKEDNGLFSDLYHPFEYLFIHALSGKARVAARSYFPRYLASTYLALPSIKLYRASEFTKVAEVTGERGYHSLTDWLGTLRAFIGLIPVLEPIEMAGYLRAAVANRIPRESHPTSTESCSRTSFPATWILSSLASLHAFGSALHIRLPIPFQFAISTIFYRTPYFGQDLQTDFLPILIKLAFEQFYDFHHNLLASAPGNTWPGSHRNREATNVLGDPSADKFLQTRQFGRLSQIANHGCLEQGTPRAEASCLRHRPLFLNTSFSSPPHRRLDLIHSGQGRFMRHINESRLIALDSASIQSALPLTSGASPPNPSQLAGLRSIFHPAYLRLTGSCTELSIEELEVKSSTLDGLSFCASVSYLADLAGRTDFVIASYDQLASLQTTYNTKDLQRCPRGLDDQC</sequence>
<evidence type="ECO:0000313" key="2">
    <source>
        <dbReference type="Proteomes" id="UP001239213"/>
    </source>
</evidence>
<dbReference type="AlphaFoldDB" id="A0AAI9UTB5"/>
<keyword evidence="2" id="KW-1185">Reference proteome</keyword>
<organism evidence="1 2">
    <name type="scientific">Colletotrichum cuscutae</name>
    <dbReference type="NCBI Taxonomy" id="1209917"/>
    <lineage>
        <taxon>Eukaryota</taxon>
        <taxon>Fungi</taxon>
        <taxon>Dikarya</taxon>
        <taxon>Ascomycota</taxon>
        <taxon>Pezizomycotina</taxon>
        <taxon>Sordariomycetes</taxon>
        <taxon>Hypocreomycetidae</taxon>
        <taxon>Glomerellales</taxon>
        <taxon>Glomerellaceae</taxon>
        <taxon>Colletotrichum</taxon>
        <taxon>Colletotrichum acutatum species complex</taxon>
    </lineage>
</organism>
<dbReference type="EMBL" id="MPDP01000268">
    <property type="protein sequence ID" value="KAK1463022.1"/>
    <property type="molecule type" value="Genomic_DNA"/>
</dbReference>
<protein>
    <submittedName>
        <fullName evidence="1">Uncharacterized protein</fullName>
    </submittedName>
</protein>
<gene>
    <name evidence="1" type="ORF">CCUS01_08427</name>
</gene>
<dbReference type="Proteomes" id="UP001239213">
    <property type="component" value="Unassembled WGS sequence"/>
</dbReference>
<evidence type="ECO:0000313" key="1">
    <source>
        <dbReference type="EMBL" id="KAK1463022.1"/>
    </source>
</evidence>
<reference evidence="1" key="1">
    <citation type="submission" date="2016-11" db="EMBL/GenBank/DDBJ databases">
        <title>The genome sequence of Colletotrichum cuscutae.</title>
        <authorList>
            <person name="Baroncelli R."/>
        </authorList>
    </citation>
    <scope>NUCLEOTIDE SEQUENCE</scope>
    <source>
        <strain evidence="1">IMI 304802</strain>
    </source>
</reference>
<proteinExistence type="predicted"/>
<accession>A0AAI9UTB5</accession>
<name>A0AAI9UTB5_9PEZI</name>
<comment type="caution">
    <text evidence="1">The sequence shown here is derived from an EMBL/GenBank/DDBJ whole genome shotgun (WGS) entry which is preliminary data.</text>
</comment>